<protein>
    <submittedName>
        <fullName evidence="1">Uncharacterized protein</fullName>
    </submittedName>
</protein>
<evidence type="ECO:0000313" key="1">
    <source>
        <dbReference type="EMBL" id="GAI87746.1"/>
    </source>
</evidence>
<sequence>PIIISLAETKGISVEYTLGKKLLIKYQMLLLLINF</sequence>
<feature type="non-terminal residue" evidence="1">
    <location>
        <position position="1"/>
    </location>
</feature>
<gene>
    <name evidence="1" type="ORF">S12H4_13260</name>
</gene>
<dbReference type="EMBL" id="BARW01006314">
    <property type="protein sequence ID" value="GAI87746.1"/>
    <property type="molecule type" value="Genomic_DNA"/>
</dbReference>
<name>X1T8N6_9ZZZZ</name>
<organism evidence="1">
    <name type="scientific">marine sediment metagenome</name>
    <dbReference type="NCBI Taxonomy" id="412755"/>
    <lineage>
        <taxon>unclassified sequences</taxon>
        <taxon>metagenomes</taxon>
        <taxon>ecological metagenomes</taxon>
    </lineage>
</organism>
<reference evidence="1" key="1">
    <citation type="journal article" date="2014" name="Front. Microbiol.">
        <title>High frequency of phylogenetically diverse reductive dehalogenase-homologous genes in deep subseafloor sedimentary metagenomes.</title>
        <authorList>
            <person name="Kawai M."/>
            <person name="Futagami T."/>
            <person name="Toyoda A."/>
            <person name="Takaki Y."/>
            <person name="Nishi S."/>
            <person name="Hori S."/>
            <person name="Arai W."/>
            <person name="Tsubouchi T."/>
            <person name="Morono Y."/>
            <person name="Uchiyama I."/>
            <person name="Ito T."/>
            <person name="Fujiyama A."/>
            <person name="Inagaki F."/>
            <person name="Takami H."/>
        </authorList>
    </citation>
    <scope>NUCLEOTIDE SEQUENCE</scope>
    <source>
        <strain evidence="1">Expedition CK06-06</strain>
    </source>
</reference>
<comment type="caution">
    <text evidence="1">The sequence shown here is derived from an EMBL/GenBank/DDBJ whole genome shotgun (WGS) entry which is preliminary data.</text>
</comment>
<dbReference type="AlphaFoldDB" id="X1T8N6"/>
<accession>X1T8N6</accession>
<proteinExistence type="predicted"/>